<gene>
    <name evidence="2" type="ORF">FCL42_05605</name>
</gene>
<dbReference type="PROSITE" id="PS51257">
    <property type="entry name" value="PROKAR_LIPOPROTEIN"/>
    <property type="match status" value="1"/>
</dbReference>
<accession>A0A4U1BSU1</accession>
<dbReference type="OrthoDB" id="6256844at2"/>
<sequence length="290" mass="32585">MMTQYRTVVKVGLLSLAMLALGGCSSLGGVSTRHQDEQIQTLLGQLNLCQYDKAERKRMYDAAKMGNKTPYPLLYCEGERSAKLEARFMESRKTTQFEILGSHFEADGHGAALVKIRTPAWRGYCEALDMWDRELCEPIVMGINAPQLKKVDNRQRESLLALQDVLSLMGPPPMMVDYYLMPLKRQSGGELIPNWVENGGAARANLGLAEKLGEEVGPTPVHAYDLQYDLLKQDDLAPQYLGVFYYATPQLLDFAPRPEAQYSVPLRRGVPGRGYRTSVYRAVIGKREFE</sequence>
<dbReference type="AlphaFoldDB" id="A0A4U1BSU1"/>
<name>A0A4U1BSU1_9GAMM</name>
<comment type="caution">
    <text evidence="2">The sequence shown here is derived from an EMBL/GenBank/DDBJ whole genome shotgun (WGS) entry which is preliminary data.</text>
</comment>
<dbReference type="EMBL" id="SWCJ01000003">
    <property type="protein sequence ID" value="TKB56610.1"/>
    <property type="molecule type" value="Genomic_DNA"/>
</dbReference>
<feature type="chain" id="PRO_5020610236" evidence="1">
    <location>
        <begin position="23"/>
        <end position="290"/>
    </location>
</feature>
<dbReference type="Proteomes" id="UP000305675">
    <property type="component" value="Unassembled WGS sequence"/>
</dbReference>
<feature type="signal peptide" evidence="1">
    <location>
        <begin position="1"/>
        <end position="22"/>
    </location>
</feature>
<evidence type="ECO:0000256" key="1">
    <source>
        <dbReference type="SAM" id="SignalP"/>
    </source>
</evidence>
<keyword evidence="3" id="KW-1185">Reference proteome</keyword>
<organism evidence="2 3">
    <name type="scientific">Ferrimonas aestuarii</name>
    <dbReference type="NCBI Taxonomy" id="2569539"/>
    <lineage>
        <taxon>Bacteria</taxon>
        <taxon>Pseudomonadati</taxon>
        <taxon>Pseudomonadota</taxon>
        <taxon>Gammaproteobacteria</taxon>
        <taxon>Alteromonadales</taxon>
        <taxon>Ferrimonadaceae</taxon>
        <taxon>Ferrimonas</taxon>
    </lineage>
</organism>
<protein>
    <submittedName>
        <fullName evidence="2">Uncharacterized protein</fullName>
    </submittedName>
</protein>
<evidence type="ECO:0000313" key="3">
    <source>
        <dbReference type="Proteomes" id="UP000305675"/>
    </source>
</evidence>
<evidence type="ECO:0000313" key="2">
    <source>
        <dbReference type="EMBL" id="TKB56610.1"/>
    </source>
</evidence>
<proteinExistence type="predicted"/>
<dbReference type="RefSeq" id="WP_136862414.1">
    <property type="nucleotide sequence ID" value="NZ_SWCJ01000003.1"/>
</dbReference>
<reference evidence="2 3" key="1">
    <citation type="submission" date="2019-04" db="EMBL/GenBank/DDBJ databases">
        <authorList>
            <person name="Hwang J.C."/>
        </authorList>
    </citation>
    <scope>NUCLEOTIDE SEQUENCE [LARGE SCALE GENOMIC DNA]</scope>
    <source>
        <strain evidence="2 3">IMCC35002</strain>
    </source>
</reference>
<keyword evidence="1" id="KW-0732">Signal</keyword>